<dbReference type="RefSeq" id="XP_005100877.1">
    <property type="nucleotide sequence ID" value="XM_005100820.3"/>
</dbReference>
<keyword evidence="5" id="KW-1185">Reference proteome</keyword>
<dbReference type="Pfam" id="PF13855">
    <property type="entry name" value="LRR_8"/>
    <property type="match status" value="2"/>
</dbReference>
<dbReference type="Proteomes" id="UP000694888">
    <property type="component" value="Unplaced"/>
</dbReference>
<dbReference type="InterPro" id="IPR026906">
    <property type="entry name" value="LRR_5"/>
</dbReference>
<dbReference type="InterPro" id="IPR001611">
    <property type="entry name" value="Leu-rich_rpt"/>
</dbReference>
<evidence type="ECO:0000256" key="2">
    <source>
        <dbReference type="ARBA" id="ARBA00022729"/>
    </source>
</evidence>
<reference evidence="6" key="1">
    <citation type="submission" date="2025-08" db="UniProtKB">
        <authorList>
            <consortium name="RefSeq"/>
        </authorList>
    </citation>
    <scope>IDENTIFICATION</scope>
</reference>
<gene>
    <name evidence="6" type="primary">LOC101857883</name>
</gene>
<proteinExistence type="predicted"/>
<dbReference type="Pfam" id="PF13306">
    <property type="entry name" value="LRR_5"/>
    <property type="match status" value="1"/>
</dbReference>
<keyword evidence="1" id="KW-0433">Leucine-rich repeat</keyword>
<dbReference type="InterPro" id="IPR032675">
    <property type="entry name" value="LRR_dom_sf"/>
</dbReference>
<feature type="chain" id="PRO_5045470159" evidence="4">
    <location>
        <begin position="23"/>
        <end position="536"/>
    </location>
</feature>
<keyword evidence="2 4" id="KW-0732">Signal</keyword>
<sequence>MSHTKALFVLMTLCWSLSPSLSTEPQYECPAPCKCVQEKRQGLGQVYTVRCSDLDLTQVPDLSSLEAVPLPKYVNLASNDILSVSNADFRPDLNIASLDLSQNKEVQIDADAFLSMATTLRQLLLEDVGLTFQKPLEMLEQLENLELLSLSNNNRKGYVPGAQDHVTARLLTGRVGRKLKQLRMAHCGIRSLASASLDSLTELEVIDLSNNWFTKVPDAVKRLRSLTDFHLSHCNIKELQDLELNNLKHVKNLDLSSNSIETIMIDAFRGTENSLKTLNLERCGLEEIPSLAIRNLEKLERLDLSQNSFKSAPANSFTGKYCLKTLLIGSVGLKFEARTFSGQKDCIEELTIKHMGLTAVPLNALKSLNQLANIVLDHNAISTLPKNAFSGIKAHIISLANNPLSHIEEGAFSGLPPNLNLNLRRTEISQIDFLTGYPEDAIKTVNLDYANIECRCSMQDSLNVTFVVEVYGTCRKGPRVVSLSSSRLPGMLEEACEEERAANWAWRAGGQGHFVCLSVIVTCLWALFPPWSLDVD</sequence>
<feature type="signal peptide" evidence="4">
    <location>
        <begin position="1"/>
        <end position="22"/>
    </location>
</feature>
<dbReference type="InterPro" id="IPR050328">
    <property type="entry name" value="Dev_Immune_Receptor"/>
</dbReference>
<dbReference type="InterPro" id="IPR003591">
    <property type="entry name" value="Leu-rich_rpt_typical-subtyp"/>
</dbReference>
<accession>A0ABM0JT46</accession>
<evidence type="ECO:0000256" key="3">
    <source>
        <dbReference type="ARBA" id="ARBA00022737"/>
    </source>
</evidence>
<keyword evidence="3" id="KW-0677">Repeat</keyword>
<dbReference type="PANTHER" id="PTHR24373:SF261">
    <property type="entry name" value="VASORIN"/>
    <property type="match status" value="1"/>
</dbReference>
<organism evidence="5 6">
    <name type="scientific">Aplysia californica</name>
    <name type="common">California sea hare</name>
    <dbReference type="NCBI Taxonomy" id="6500"/>
    <lineage>
        <taxon>Eukaryota</taxon>
        <taxon>Metazoa</taxon>
        <taxon>Spiralia</taxon>
        <taxon>Lophotrochozoa</taxon>
        <taxon>Mollusca</taxon>
        <taxon>Gastropoda</taxon>
        <taxon>Heterobranchia</taxon>
        <taxon>Euthyneura</taxon>
        <taxon>Tectipleura</taxon>
        <taxon>Aplysiida</taxon>
        <taxon>Aplysioidea</taxon>
        <taxon>Aplysiidae</taxon>
        <taxon>Aplysia</taxon>
    </lineage>
</organism>
<dbReference type="SUPFAM" id="SSF52058">
    <property type="entry name" value="L domain-like"/>
    <property type="match status" value="2"/>
</dbReference>
<name>A0ABM0JT46_APLCA</name>
<evidence type="ECO:0000313" key="6">
    <source>
        <dbReference type="RefSeq" id="XP_005100877.1"/>
    </source>
</evidence>
<dbReference type="SMART" id="SM00369">
    <property type="entry name" value="LRR_TYP"/>
    <property type="match status" value="8"/>
</dbReference>
<evidence type="ECO:0000313" key="5">
    <source>
        <dbReference type="Proteomes" id="UP000694888"/>
    </source>
</evidence>
<evidence type="ECO:0000256" key="4">
    <source>
        <dbReference type="SAM" id="SignalP"/>
    </source>
</evidence>
<dbReference type="PANTHER" id="PTHR24373">
    <property type="entry name" value="SLIT RELATED LEUCINE-RICH REPEAT NEURONAL PROTEIN"/>
    <property type="match status" value="1"/>
</dbReference>
<dbReference type="GeneID" id="101857883"/>
<evidence type="ECO:0000256" key="1">
    <source>
        <dbReference type="ARBA" id="ARBA00022614"/>
    </source>
</evidence>
<protein>
    <submittedName>
        <fullName evidence="6">Chaoptin</fullName>
    </submittedName>
</protein>
<dbReference type="Gene3D" id="3.80.10.10">
    <property type="entry name" value="Ribonuclease Inhibitor"/>
    <property type="match status" value="3"/>
</dbReference>